<evidence type="ECO:0000256" key="11">
    <source>
        <dbReference type="ARBA" id="ARBA00023204"/>
    </source>
</evidence>
<keyword evidence="5 13" id="KW-0255">Endonuclease</keyword>
<keyword evidence="11 13" id="KW-0234">DNA repair</keyword>
<dbReference type="PANTHER" id="PTHR30194">
    <property type="entry name" value="CROSSOVER JUNCTION ENDODEOXYRIBONUCLEASE RUVC"/>
    <property type="match status" value="1"/>
</dbReference>
<evidence type="ECO:0000256" key="9">
    <source>
        <dbReference type="ARBA" id="ARBA00023125"/>
    </source>
</evidence>
<evidence type="ECO:0000256" key="12">
    <source>
        <dbReference type="ARBA" id="ARBA00029354"/>
    </source>
</evidence>
<dbReference type="Proteomes" id="UP000230683">
    <property type="component" value="Unassembled WGS sequence"/>
</dbReference>
<evidence type="ECO:0000256" key="6">
    <source>
        <dbReference type="ARBA" id="ARBA00022763"/>
    </source>
</evidence>
<dbReference type="PRINTS" id="PR00696">
    <property type="entry name" value="RSOLVASERUVC"/>
</dbReference>
<dbReference type="GO" id="GO:0006281">
    <property type="term" value="P:DNA repair"/>
    <property type="evidence" value="ECO:0007669"/>
    <property type="project" value="UniProtKB-UniRule"/>
</dbReference>
<dbReference type="InterPro" id="IPR012337">
    <property type="entry name" value="RNaseH-like_sf"/>
</dbReference>
<dbReference type="AlphaFoldDB" id="A0A2M7X5F7"/>
<dbReference type="NCBIfam" id="NF000711">
    <property type="entry name" value="PRK00039.2-1"/>
    <property type="match status" value="1"/>
</dbReference>
<dbReference type="EMBL" id="PFWY01000018">
    <property type="protein sequence ID" value="PJA41370.1"/>
    <property type="molecule type" value="Genomic_DNA"/>
</dbReference>
<dbReference type="PANTHER" id="PTHR30194:SF3">
    <property type="entry name" value="CROSSOVER JUNCTION ENDODEOXYRIBONUCLEASE RUVC"/>
    <property type="match status" value="1"/>
</dbReference>
<evidence type="ECO:0000256" key="4">
    <source>
        <dbReference type="ARBA" id="ARBA00022723"/>
    </source>
</evidence>
<protein>
    <recommendedName>
        <fullName evidence="13 14">Crossover junction endodeoxyribonuclease RuvC</fullName>
        <ecNumber evidence="13 14">3.1.21.10</ecNumber>
    </recommendedName>
    <alternativeName>
        <fullName evidence="13">Holliday junction nuclease RuvC</fullName>
    </alternativeName>
    <alternativeName>
        <fullName evidence="13">Holliday junction resolvase RuvC</fullName>
    </alternativeName>
</protein>
<keyword evidence="9 13" id="KW-0238">DNA-binding</keyword>
<proteinExistence type="inferred from homology"/>
<feature type="binding site" evidence="13">
    <location>
        <position position="74"/>
    </location>
    <ligand>
        <name>Mg(2+)</name>
        <dbReference type="ChEBI" id="CHEBI:18420"/>
        <label>2</label>
    </ligand>
</feature>
<feature type="binding site" evidence="13">
    <location>
        <position position="148"/>
    </location>
    <ligand>
        <name>Mg(2+)</name>
        <dbReference type="ChEBI" id="CHEBI:18420"/>
        <label>1</label>
    </ligand>
</feature>
<evidence type="ECO:0000313" key="16">
    <source>
        <dbReference type="Proteomes" id="UP000230683"/>
    </source>
</evidence>
<dbReference type="GO" id="GO:0008821">
    <property type="term" value="F:crossover junction DNA endonuclease activity"/>
    <property type="evidence" value="ECO:0007669"/>
    <property type="project" value="UniProtKB-UniRule"/>
</dbReference>
<sequence length="167" mass="18279">MILLGIDPGTAKTGYGIIEVNKAKRGVGDFSLKLIDYGRITTSKDQLMPERLLKIYNSTKELVLKYSPDAFVIERLFFNTNTKTALSVGQARGLHILIAGENKMPVFEYTALEAKMTLTGYGRSEKEEVRAKVAEALGVELLKGRGIDSSDALAIAICHVMKGSIIK</sequence>
<keyword evidence="8 13" id="KW-0460">Magnesium</keyword>
<comment type="function">
    <text evidence="13">The RuvA-RuvB-RuvC complex processes Holliday junction (HJ) DNA during genetic recombination and DNA repair. Endonuclease that resolves HJ intermediates. Cleaves cruciform DNA by making single-stranded nicks across the HJ at symmetrical positions within the homologous arms, yielding a 5'-phosphate and a 3'-hydroxyl group; requires a central core of homology in the junction. The consensus cleavage sequence is 5'-(A/T)TT(C/G)-3'. Cleavage occurs on the 3'-side of the TT dinucleotide at the point of strand exchange. HJ branch migration catalyzed by RuvA-RuvB allows RuvC to scan DNA until it finds its consensus sequence, where it cleaves and resolves the cruciform DNA.</text>
</comment>
<comment type="catalytic activity">
    <reaction evidence="12 13">
        <text>Endonucleolytic cleavage at a junction such as a reciprocal single-stranded crossover between two homologous DNA duplexes (Holliday junction).</text>
        <dbReference type="EC" id="3.1.21.10"/>
    </reaction>
</comment>
<dbReference type="FunFam" id="3.30.420.10:FF:000002">
    <property type="entry name" value="Crossover junction endodeoxyribonuclease RuvC"/>
    <property type="match status" value="1"/>
</dbReference>
<keyword evidence="6 13" id="KW-0227">DNA damage</keyword>
<dbReference type="CDD" id="cd16962">
    <property type="entry name" value="RuvC"/>
    <property type="match status" value="1"/>
</dbReference>
<keyword evidence="4 13" id="KW-0479">Metal-binding</keyword>
<feature type="active site" evidence="13">
    <location>
        <position position="74"/>
    </location>
</feature>
<dbReference type="Pfam" id="PF02075">
    <property type="entry name" value="RuvC"/>
    <property type="match status" value="1"/>
</dbReference>
<feature type="active site" evidence="13">
    <location>
        <position position="7"/>
    </location>
</feature>
<name>A0A2M7X5F7_UNCKA</name>
<evidence type="ECO:0000256" key="1">
    <source>
        <dbReference type="ARBA" id="ARBA00009518"/>
    </source>
</evidence>
<gene>
    <name evidence="13" type="primary">ruvC</name>
    <name evidence="15" type="ORF">CO178_00320</name>
</gene>
<keyword evidence="7 13" id="KW-0378">Hydrolase</keyword>
<keyword evidence="2 13" id="KW-0963">Cytoplasm</keyword>
<evidence type="ECO:0000256" key="7">
    <source>
        <dbReference type="ARBA" id="ARBA00022801"/>
    </source>
</evidence>
<evidence type="ECO:0000256" key="3">
    <source>
        <dbReference type="ARBA" id="ARBA00022722"/>
    </source>
</evidence>
<dbReference type="EC" id="3.1.21.10" evidence="13 14"/>
<evidence type="ECO:0000256" key="5">
    <source>
        <dbReference type="ARBA" id="ARBA00022759"/>
    </source>
</evidence>
<keyword evidence="10 13" id="KW-0233">DNA recombination</keyword>
<comment type="cofactor">
    <cofactor evidence="13">
        <name>Mg(2+)</name>
        <dbReference type="ChEBI" id="CHEBI:18420"/>
    </cofactor>
    <text evidence="13">Binds 2 Mg(2+) ion per subunit.</text>
</comment>
<dbReference type="InterPro" id="IPR002176">
    <property type="entry name" value="X-over_junc_endoDNase_RuvC"/>
</dbReference>
<dbReference type="GO" id="GO:0003677">
    <property type="term" value="F:DNA binding"/>
    <property type="evidence" value="ECO:0007669"/>
    <property type="project" value="UniProtKB-KW"/>
</dbReference>
<dbReference type="NCBIfam" id="TIGR00228">
    <property type="entry name" value="ruvC"/>
    <property type="match status" value="1"/>
</dbReference>
<comment type="caution">
    <text evidence="15">The sequence shown here is derived from an EMBL/GenBank/DDBJ whole genome shotgun (WGS) entry which is preliminary data.</text>
</comment>
<evidence type="ECO:0000256" key="13">
    <source>
        <dbReference type="HAMAP-Rule" id="MF_00034"/>
    </source>
</evidence>
<dbReference type="GO" id="GO:0048476">
    <property type="term" value="C:Holliday junction resolvase complex"/>
    <property type="evidence" value="ECO:0007669"/>
    <property type="project" value="UniProtKB-UniRule"/>
</dbReference>
<comment type="subunit">
    <text evidence="13">Homodimer which binds Holliday junction (HJ) DNA. The HJ becomes 2-fold symmetrical on binding to RuvC with unstacked arms; it has a different conformation from HJ DNA in complex with RuvA. In the full resolvosome a probable DNA-RuvA(4)-RuvB(12)-RuvC(2) complex forms which resolves the HJ.</text>
</comment>
<dbReference type="InterPro" id="IPR036397">
    <property type="entry name" value="RNaseH_sf"/>
</dbReference>
<organism evidence="15 16">
    <name type="scientific">candidate division WWE3 bacterium CG_4_9_14_3_um_filter_34_6</name>
    <dbReference type="NCBI Taxonomy" id="1975079"/>
    <lineage>
        <taxon>Bacteria</taxon>
        <taxon>Katanobacteria</taxon>
    </lineage>
</organism>
<dbReference type="GO" id="GO:0005737">
    <property type="term" value="C:cytoplasm"/>
    <property type="evidence" value="ECO:0007669"/>
    <property type="project" value="UniProtKB-SubCell"/>
</dbReference>
<feature type="binding site" evidence="13">
    <location>
        <position position="7"/>
    </location>
    <ligand>
        <name>Mg(2+)</name>
        <dbReference type="ChEBI" id="CHEBI:18420"/>
        <label>1</label>
    </ligand>
</feature>
<dbReference type="GO" id="GO:0006310">
    <property type="term" value="P:DNA recombination"/>
    <property type="evidence" value="ECO:0007669"/>
    <property type="project" value="UniProtKB-UniRule"/>
</dbReference>
<evidence type="ECO:0000256" key="8">
    <source>
        <dbReference type="ARBA" id="ARBA00022842"/>
    </source>
</evidence>
<evidence type="ECO:0000313" key="15">
    <source>
        <dbReference type="EMBL" id="PJA41370.1"/>
    </source>
</evidence>
<keyword evidence="3 13" id="KW-0540">Nuclease</keyword>
<accession>A0A2M7X5F7</accession>
<evidence type="ECO:0000256" key="2">
    <source>
        <dbReference type="ARBA" id="ARBA00022490"/>
    </source>
</evidence>
<dbReference type="GO" id="GO:0000287">
    <property type="term" value="F:magnesium ion binding"/>
    <property type="evidence" value="ECO:0007669"/>
    <property type="project" value="UniProtKB-UniRule"/>
</dbReference>
<dbReference type="SUPFAM" id="SSF53098">
    <property type="entry name" value="Ribonuclease H-like"/>
    <property type="match status" value="1"/>
</dbReference>
<dbReference type="Gene3D" id="3.30.420.10">
    <property type="entry name" value="Ribonuclease H-like superfamily/Ribonuclease H"/>
    <property type="match status" value="1"/>
</dbReference>
<comment type="subcellular location">
    <subcellularLocation>
        <location evidence="13">Cytoplasm</location>
    </subcellularLocation>
</comment>
<dbReference type="HAMAP" id="MF_00034">
    <property type="entry name" value="RuvC"/>
    <property type="match status" value="1"/>
</dbReference>
<reference evidence="16" key="1">
    <citation type="submission" date="2017-09" db="EMBL/GenBank/DDBJ databases">
        <title>Depth-based differentiation of microbial function through sediment-hosted aquifers and enrichment of novel symbionts in the deep terrestrial subsurface.</title>
        <authorList>
            <person name="Probst A.J."/>
            <person name="Ladd B."/>
            <person name="Jarett J.K."/>
            <person name="Geller-Mcgrath D.E."/>
            <person name="Sieber C.M.K."/>
            <person name="Emerson J.B."/>
            <person name="Anantharaman K."/>
            <person name="Thomas B.C."/>
            <person name="Malmstrom R."/>
            <person name="Stieglmeier M."/>
            <person name="Klingl A."/>
            <person name="Woyke T."/>
            <person name="Ryan C.M."/>
            <person name="Banfield J.F."/>
        </authorList>
    </citation>
    <scope>NUCLEOTIDE SEQUENCE [LARGE SCALE GENOMIC DNA]</scope>
</reference>
<comment type="similarity">
    <text evidence="1 13">Belongs to the RuvC family.</text>
</comment>
<evidence type="ECO:0000256" key="10">
    <source>
        <dbReference type="ARBA" id="ARBA00023172"/>
    </source>
</evidence>
<evidence type="ECO:0000256" key="14">
    <source>
        <dbReference type="NCBIfam" id="TIGR00228"/>
    </source>
</evidence>
<feature type="active site" evidence="13">
    <location>
        <position position="148"/>
    </location>
</feature>